<dbReference type="EMBL" id="FNSA01000003">
    <property type="protein sequence ID" value="SED33769.1"/>
    <property type="molecule type" value="Genomic_DNA"/>
</dbReference>
<dbReference type="PROSITE" id="PS51318">
    <property type="entry name" value="TAT"/>
    <property type="match status" value="1"/>
</dbReference>
<dbReference type="KEGG" id="tsm:ASU32_19905"/>
<sequence length="149" mass="15027">MIHTRSALALAAGAALAGGLALPAAAQAAPGAQLPVCNAADRGANVSVGHSLGADGYLHPVPGKIDVTVGRWDRPFTTDTRTDLRVAWKNRATGATGVVNGTKILGPDDRAMWFPQVATGAGAVEFTGTVTPRVPGAAPSSCTGVFEVQ</sequence>
<dbReference type="GeneID" id="300997057"/>
<keyword evidence="3" id="KW-1185">Reference proteome</keyword>
<evidence type="ECO:0000313" key="3">
    <source>
        <dbReference type="Proteomes" id="UP000182241"/>
    </source>
</evidence>
<dbReference type="OrthoDB" id="4775083at2"/>
<keyword evidence="1" id="KW-0732">Signal</keyword>
<organism evidence="2 3">
    <name type="scientific">Tsukamurella tyrosinosolvens</name>
    <dbReference type="NCBI Taxonomy" id="57704"/>
    <lineage>
        <taxon>Bacteria</taxon>
        <taxon>Bacillati</taxon>
        <taxon>Actinomycetota</taxon>
        <taxon>Actinomycetes</taxon>
        <taxon>Mycobacteriales</taxon>
        <taxon>Tsukamurellaceae</taxon>
        <taxon>Tsukamurella</taxon>
    </lineage>
</organism>
<accession>A0A1H4ZUI4</accession>
<proteinExistence type="predicted"/>
<name>A0A1H4ZUI4_TSUTY</name>
<gene>
    <name evidence="2" type="ORF">SAMN04489793_4684</name>
</gene>
<feature type="signal peptide" evidence="1">
    <location>
        <begin position="1"/>
        <end position="28"/>
    </location>
</feature>
<evidence type="ECO:0000313" key="2">
    <source>
        <dbReference type="EMBL" id="SED33769.1"/>
    </source>
</evidence>
<dbReference type="RefSeq" id="WP_068522682.1">
    <property type="nucleotide sequence ID" value="NZ_CBDRGN010000006.1"/>
</dbReference>
<dbReference type="AlphaFoldDB" id="A0A1H4ZUI4"/>
<dbReference type="STRING" id="57704.SAMN04489793_4684"/>
<dbReference type="InterPro" id="IPR006311">
    <property type="entry name" value="TAT_signal"/>
</dbReference>
<dbReference type="Proteomes" id="UP000182241">
    <property type="component" value="Unassembled WGS sequence"/>
</dbReference>
<evidence type="ECO:0000256" key="1">
    <source>
        <dbReference type="SAM" id="SignalP"/>
    </source>
</evidence>
<reference evidence="3" key="1">
    <citation type="submission" date="2016-10" db="EMBL/GenBank/DDBJ databases">
        <authorList>
            <person name="Varghese N."/>
            <person name="Submissions S."/>
        </authorList>
    </citation>
    <scope>NUCLEOTIDE SEQUENCE [LARGE SCALE GENOMIC DNA]</scope>
    <source>
        <strain evidence="3">DSM 44234</strain>
    </source>
</reference>
<protein>
    <submittedName>
        <fullName evidence="2">Uncharacterized protein</fullName>
    </submittedName>
</protein>
<feature type="chain" id="PRO_5009844445" evidence="1">
    <location>
        <begin position="29"/>
        <end position="149"/>
    </location>
</feature>